<dbReference type="EMBL" id="VWRR01000004">
    <property type="protein sequence ID" value="KAF6004219.1"/>
    <property type="molecule type" value="Genomic_DNA"/>
</dbReference>
<dbReference type="Proteomes" id="UP000530660">
    <property type="component" value="Unassembled WGS sequence"/>
</dbReference>
<gene>
    <name evidence="1" type="ORF">F1559_003933</name>
</gene>
<name>A0A7J7INE5_9RHOD</name>
<dbReference type="OrthoDB" id="59470at2759"/>
<dbReference type="InterPro" id="IPR043132">
    <property type="entry name" value="BCAT-like_C"/>
</dbReference>
<dbReference type="PANTHER" id="PTHR47703:SF2">
    <property type="entry name" value="D-AMINOACID AMINOTRANSFERASE-LIKE PLP-DEPENDENT ENZYMES SUPERFAMILY PROTEIN"/>
    <property type="match status" value="1"/>
</dbReference>
<dbReference type="PANTHER" id="PTHR47703">
    <property type="entry name" value="D-AMINOACID AMINOTRANSFERASE-LIKE PLP-DEPENDENT ENZYMES SUPERFAMILY PROTEIN"/>
    <property type="match status" value="1"/>
</dbReference>
<dbReference type="InterPro" id="IPR001544">
    <property type="entry name" value="Aminotrans_IV"/>
</dbReference>
<keyword evidence="2" id="KW-1185">Reference proteome</keyword>
<dbReference type="Gene3D" id="3.20.10.10">
    <property type="entry name" value="D-amino Acid Aminotransferase, subunit A, domain 2"/>
    <property type="match status" value="1"/>
</dbReference>
<dbReference type="GO" id="GO:0003824">
    <property type="term" value="F:catalytic activity"/>
    <property type="evidence" value="ECO:0007669"/>
    <property type="project" value="InterPro"/>
</dbReference>
<evidence type="ECO:0000313" key="1">
    <source>
        <dbReference type="EMBL" id="KAF6004219.1"/>
    </source>
</evidence>
<organism evidence="1 2">
    <name type="scientific">Cyanidiococcus yangmingshanensis</name>
    <dbReference type="NCBI Taxonomy" id="2690220"/>
    <lineage>
        <taxon>Eukaryota</taxon>
        <taxon>Rhodophyta</taxon>
        <taxon>Bangiophyceae</taxon>
        <taxon>Cyanidiales</taxon>
        <taxon>Cyanidiaceae</taxon>
        <taxon>Cyanidiococcus</taxon>
    </lineage>
</organism>
<dbReference type="InterPro" id="IPR036038">
    <property type="entry name" value="Aminotransferase-like"/>
</dbReference>
<reference evidence="1 2" key="1">
    <citation type="journal article" date="2020" name="J. Phycol.">
        <title>Comparative genome analysis reveals Cyanidiococcus gen. nov., a new extremophilic red algal genus sister to Cyanidioschyzon (Cyanidioschyzonaceae, Rhodophyta).</title>
        <authorList>
            <person name="Liu S.-L."/>
            <person name="Chiang Y.-R."/>
            <person name="Yoon H.S."/>
            <person name="Fu H.-Y."/>
        </authorList>
    </citation>
    <scope>NUCLEOTIDE SEQUENCE [LARGE SCALE GENOMIC DNA]</scope>
    <source>
        <strain evidence="1 2">THAL066</strain>
    </source>
</reference>
<dbReference type="SUPFAM" id="SSF56752">
    <property type="entry name" value="D-aminoacid aminotransferase-like PLP-dependent enzymes"/>
    <property type="match status" value="1"/>
</dbReference>
<sequence length="400" mass="44590">MKVADTHDEVLKVTDGSARRPVLVVDSVVVGEDPAQQGLEAACCSAVQKAIHFAFPKVRDPMTILWDLLTSSSPSDFLLRLPQGAYTVARTCREGRSVVSLAFHECRLLQTLNVLGNNSFENSFSESSAQFVSGRGKRYTFLRERIRASLKAALNARLLHHSLYYGNHANSGEALLLIYIPSVEANDDKLPITRVCTDGSIPPKYLPVFVRCSELRPPSIEHGLAAPGPVDIEFHLGRPRSKAYVKYSSWVWERESFECRKERPQSAELVIVSNENDELVILEGLTSNIFFFYTEGFLATASKDILCGHMRELVLKASVAHGIPVRLDHPPCIAEYKSWSEVFLVSATRLLSPVRSIWVGRSLGKAQELWKSANPPSLFADRLRAWTIEQMHLAAESVLD</sequence>
<dbReference type="Pfam" id="PF01063">
    <property type="entry name" value="Aminotran_4"/>
    <property type="match status" value="1"/>
</dbReference>
<protein>
    <submittedName>
        <fullName evidence="1">Uncharacterized protein</fullName>
    </submittedName>
</protein>
<dbReference type="AlphaFoldDB" id="A0A7J7INE5"/>
<accession>A0A7J7INE5</accession>
<proteinExistence type="predicted"/>
<comment type="caution">
    <text evidence="1">The sequence shown here is derived from an EMBL/GenBank/DDBJ whole genome shotgun (WGS) entry which is preliminary data.</text>
</comment>
<evidence type="ECO:0000313" key="2">
    <source>
        <dbReference type="Proteomes" id="UP000530660"/>
    </source>
</evidence>